<evidence type="ECO:0000256" key="1">
    <source>
        <dbReference type="SAM" id="MobiDB-lite"/>
    </source>
</evidence>
<evidence type="ECO:0000313" key="2">
    <source>
        <dbReference type="EMBL" id="KTT21435.1"/>
    </source>
</evidence>
<organism evidence="2 3">
    <name type="scientific">Pseudacidovorax intermedius</name>
    <dbReference type="NCBI Taxonomy" id="433924"/>
    <lineage>
        <taxon>Bacteria</taxon>
        <taxon>Pseudomonadati</taxon>
        <taxon>Pseudomonadota</taxon>
        <taxon>Betaproteobacteria</taxon>
        <taxon>Burkholderiales</taxon>
        <taxon>Comamonadaceae</taxon>
        <taxon>Pseudacidovorax</taxon>
    </lineage>
</organism>
<feature type="region of interest" description="Disordered" evidence="1">
    <location>
        <begin position="1"/>
        <end position="118"/>
    </location>
</feature>
<accession>A0A147GV45</accession>
<keyword evidence="3" id="KW-1185">Reference proteome</keyword>
<sequence length="118" mass="13292">MAAFGEGLNQFEILGGLRLQSREKRQLRRPHGEHRANDGHQHADGGHDEQHPFETAVEHAEHDGHTTPAEGEDRTQKCHDRADQPHDDGPAGLGHFDACEGRIIEQVAPDQRRMSERR</sequence>
<comment type="caution">
    <text evidence="2">The sequence shown here is derived from an EMBL/GenBank/DDBJ whole genome shotgun (WGS) entry which is preliminary data.</text>
</comment>
<proteinExistence type="predicted"/>
<protein>
    <submittedName>
        <fullName evidence="2">Uncharacterized protein</fullName>
    </submittedName>
</protein>
<dbReference type="Proteomes" id="UP000072741">
    <property type="component" value="Unassembled WGS sequence"/>
</dbReference>
<evidence type="ECO:0000313" key="3">
    <source>
        <dbReference type="Proteomes" id="UP000072741"/>
    </source>
</evidence>
<dbReference type="EMBL" id="LDSL01000070">
    <property type="protein sequence ID" value="KTT21435.1"/>
    <property type="molecule type" value="Genomic_DNA"/>
</dbReference>
<feature type="compositionally biased region" description="Basic and acidic residues" evidence="1">
    <location>
        <begin position="33"/>
        <end position="89"/>
    </location>
</feature>
<reference evidence="2 3" key="1">
    <citation type="journal article" date="2016" name="Front. Microbiol.">
        <title>Genomic Resource of Rice Seed Associated Bacteria.</title>
        <authorList>
            <person name="Midha S."/>
            <person name="Bansal K."/>
            <person name="Sharma S."/>
            <person name="Kumar N."/>
            <person name="Patil P.P."/>
            <person name="Chaudhry V."/>
            <person name="Patil P.B."/>
        </authorList>
    </citation>
    <scope>NUCLEOTIDE SEQUENCE [LARGE SCALE GENOMIC DNA]</scope>
    <source>
        <strain evidence="2 3">NS331</strain>
    </source>
</reference>
<dbReference type="AlphaFoldDB" id="A0A147GV45"/>
<gene>
    <name evidence="2" type="ORF">NS331_12245</name>
</gene>
<name>A0A147GV45_9BURK</name>